<dbReference type="InterPro" id="IPR018499">
    <property type="entry name" value="Tetraspanin/Peripherin"/>
</dbReference>
<dbReference type="Proteomes" id="UP000694555">
    <property type="component" value="Unplaced"/>
</dbReference>
<dbReference type="PANTHER" id="PTHR19282:SF263">
    <property type="entry name" value="LEUKOCYTE ANTIGEN CD37"/>
    <property type="match status" value="1"/>
</dbReference>
<evidence type="ECO:0000256" key="5">
    <source>
        <dbReference type="SAM" id="Phobius"/>
    </source>
</evidence>
<sequence>SFAAVLGSPLYSLRVWSYVFSGVGIVTMLLGFLGCLGALKEIKAMLLLYFGILLLLFAAQITVALGCRPAAGETSQGPGGPLSLTAAPLTTCPQLACCGWNGPQDWDRRDGLRGVLELWGSAEQQGGLWPGGSKQRPRLSPRSRQGCAEGVKGWLAENLVTVVGICLGIGLLEVGGLPPGWGSHPGCCSRGVHMELVTSHG</sequence>
<feature type="transmembrane region" description="Helical" evidence="5">
    <location>
        <begin position="46"/>
        <end position="66"/>
    </location>
</feature>
<evidence type="ECO:0000256" key="3">
    <source>
        <dbReference type="ARBA" id="ARBA00022989"/>
    </source>
</evidence>
<feature type="transmembrane region" description="Helical" evidence="5">
    <location>
        <begin position="15"/>
        <end position="39"/>
    </location>
</feature>
<reference evidence="6" key="1">
    <citation type="submission" date="2025-08" db="UniProtKB">
        <authorList>
            <consortium name="Ensembl"/>
        </authorList>
    </citation>
    <scope>IDENTIFICATION</scope>
</reference>
<dbReference type="AlphaFoldDB" id="A0A8C0B2H3"/>
<keyword evidence="4 5" id="KW-0472">Membrane</keyword>
<evidence type="ECO:0000256" key="2">
    <source>
        <dbReference type="ARBA" id="ARBA00022692"/>
    </source>
</evidence>
<dbReference type="Ensembl" id="ENSBJAT00000011102.1">
    <property type="protein sequence ID" value="ENSBJAP00000010795.1"/>
    <property type="gene ID" value="ENSBJAG00000007360.1"/>
</dbReference>
<protein>
    <submittedName>
        <fullName evidence="6">CD37 molecule</fullName>
    </submittedName>
</protein>
<comment type="subcellular location">
    <subcellularLocation>
        <location evidence="1">Membrane</location>
        <topology evidence="1">Multi-pass membrane protein</topology>
    </subcellularLocation>
</comment>
<dbReference type="PRINTS" id="PR00259">
    <property type="entry name" value="TMFOUR"/>
</dbReference>
<keyword evidence="2 5" id="KW-0812">Transmembrane</keyword>
<evidence type="ECO:0000256" key="1">
    <source>
        <dbReference type="ARBA" id="ARBA00004141"/>
    </source>
</evidence>
<evidence type="ECO:0000256" key="4">
    <source>
        <dbReference type="ARBA" id="ARBA00023136"/>
    </source>
</evidence>
<reference evidence="6" key="2">
    <citation type="submission" date="2025-09" db="UniProtKB">
        <authorList>
            <consortium name="Ensembl"/>
        </authorList>
    </citation>
    <scope>IDENTIFICATION</scope>
</reference>
<dbReference type="GO" id="GO:0005886">
    <property type="term" value="C:plasma membrane"/>
    <property type="evidence" value="ECO:0007669"/>
    <property type="project" value="TreeGrafter"/>
</dbReference>
<dbReference type="Pfam" id="PF00335">
    <property type="entry name" value="Tetraspanin"/>
    <property type="match status" value="2"/>
</dbReference>
<organism evidence="6 7">
    <name type="scientific">Buteo japonicus</name>
    <dbReference type="NCBI Taxonomy" id="224669"/>
    <lineage>
        <taxon>Eukaryota</taxon>
        <taxon>Metazoa</taxon>
        <taxon>Chordata</taxon>
        <taxon>Craniata</taxon>
        <taxon>Vertebrata</taxon>
        <taxon>Euteleostomi</taxon>
        <taxon>Archelosauria</taxon>
        <taxon>Archosauria</taxon>
        <taxon>Dinosauria</taxon>
        <taxon>Saurischia</taxon>
        <taxon>Theropoda</taxon>
        <taxon>Coelurosauria</taxon>
        <taxon>Aves</taxon>
        <taxon>Neognathae</taxon>
        <taxon>Neoaves</taxon>
        <taxon>Telluraves</taxon>
        <taxon>Accipitrimorphae</taxon>
        <taxon>Accipitriformes</taxon>
        <taxon>Accipitridae</taxon>
        <taxon>Accipitrinae</taxon>
        <taxon>Buteo</taxon>
    </lineage>
</organism>
<accession>A0A8C0B2H3</accession>
<keyword evidence="7" id="KW-1185">Reference proteome</keyword>
<keyword evidence="3 5" id="KW-1133">Transmembrane helix</keyword>
<dbReference type="PANTHER" id="PTHR19282">
    <property type="entry name" value="TETRASPANIN"/>
    <property type="match status" value="1"/>
</dbReference>
<name>A0A8C0B2H3_9AVES</name>
<proteinExistence type="predicted"/>
<evidence type="ECO:0000313" key="6">
    <source>
        <dbReference type="Ensembl" id="ENSBJAP00000010795.1"/>
    </source>
</evidence>
<evidence type="ECO:0000313" key="7">
    <source>
        <dbReference type="Proteomes" id="UP000694555"/>
    </source>
</evidence>